<proteinExistence type="predicted"/>
<organism evidence="1">
    <name type="scientific">uncultured Frankineae bacterium</name>
    <dbReference type="NCBI Taxonomy" id="437475"/>
    <lineage>
        <taxon>Bacteria</taxon>
        <taxon>Bacillati</taxon>
        <taxon>Actinomycetota</taxon>
        <taxon>Actinomycetes</taxon>
        <taxon>Frankiales</taxon>
        <taxon>environmental samples</taxon>
    </lineage>
</organism>
<protein>
    <submittedName>
        <fullName evidence="1">Uncharacterized protein</fullName>
    </submittedName>
</protein>
<dbReference type="AlphaFoldDB" id="A0A6J4L9N2"/>
<dbReference type="SUPFAM" id="SSF63825">
    <property type="entry name" value="YWTD domain"/>
    <property type="match status" value="1"/>
</dbReference>
<accession>A0A6J4L9N2</accession>
<sequence length="372" mass="40811">MAALDRYALRIVDRGGRRVLDALGRRLPRVGLDGVLADLDGVGQACPVPGPAAGDGFTWEQGDGDDPTWWPQGVAVVRSGAVLLTSWYAKRRRLLHTQGSRISVVDRGDPSHPRYRHVLLVTPRRWPRLSLGRVPVHAGGITVLGDLLYVADTFAGVRVFDLGDIARVPRRRLDALLPWRGAGTWTLGRRLTGGFTAYGYAYVLPQRLRLRVPRRSGLRWSFLSVAQTEDGRDLVVGEYRRKGSNPRLARYRLDPATGLPAVGADGRCLPVEVHERAPVRMQGVAVHGSRWWVSASAGEGVPGDLHVGVPGAFRRHRGVLPPSPEDLDWSRPGEQLWCLTEWPGHRFVFPLATAPWDPPQAPAPGSSGTTQV</sequence>
<gene>
    <name evidence="1" type="ORF">AVDCRST_MAG07-1534</name>
</gene>
<dbReference type="EMBL" id="CADCUB010000079">
    <property type="protein sequence ID" value="CAA9326337.1"/>
    <property type="molecule type" value="Genomic_DNA"/>
</dbReference>
<evidence type="ECO:0000313" key="1">
    <source>
        <dbReference type="EMBL" id="CAA9326337.1"/>
    </source>
</evidence>
<reference evidence="1" key="1">
    <citation type="submission" date="2020-02" db="EMBL/GenBank/DDBJ databases">
        <authorList>
            <person name="Meier V. D."/>
        </authorList>
    </citation>
    <scope>NUCLEOTIDE SEQUENCE</scope>
    <source>
        <strain evidence="1">AVDCRST_MAG07</strain>
    </source>
</reference>
<name>A0A6J4L9N2_9ACTN</name>